<evidence type="ECO:0000313" key="3">
    <source>
        <dbReference type="Proteomes" id="UP000019028"/>
    </source>
</evidence>
<feature type="region of interest" description="Disordered" evidence="1">
    <location>
        <begin position="524"/>
        <end position="544"/>
    </location>
</feature>
<dbReference type="KEGG" id="sod:Sant_3324"/>
<reference evidence="2 3" key="1">
    <citation type="journal article" date="2014" name="Genome Biol. Evol.">
        <title>Genome degeneration and adaptation in a nascent stage of symbiosis.</title>
        <authorList>
            <person name="Oakeson K.F."/>
            <person name="Gil R."/>
            <person name="Clayton A.L."/>
            <person name="Dunn D.M."/>
            <person name="von Niederhausern A.C."/>
            <person name="Hamil C."/>
            <person name="Aoyagi A."/>
            <person name="Duval B."/>
            <person name="Baca A."/>
            <person name="Silva F.J."/>
            <person name="Vallier A."/>
            <person name="Jackson D.G."/>
            <person name="Latorre A."/>
            <person name="Weiss R.B."/>
            <person name="Heddi A."/>
            <person name="Moya A."/>
            <person name="Dale C."/>
        </authorList>
    </citation>
    <scope>NUCLEOTIDE SEQUENCE [LARGE SCALE GENOMIC DNA]</scope>
    <source>
        <strain evidence="2 3">HS1</strain>
    </source>
</reference>
<accession>W0HWT1</accession>
<feature type="compositionally biased region" description="Basic and acidic residues" evidence="1">
    <location>
        <begin position="524"/>
        <end position="534"/>
    </location>
</feature>
<dbReference type="PANTHER" id="PTHR42976:SF1">
    <property type="entry name" value="GH18 DOMAIN-CONTAINING PROTEIN-RELATED"/>
    <property type="match status" value="1"/>
</dbReference>
<evidence type="ECO:0000313" key="2">
    <source>
        <dbReference type="EMBL" id="AHF78316.1"/>
    </source>
</evidence>
<dbReference type="AlphaFoldDB" id="W0HWT1"/>
<dbReference type="PANTHER" id="PTHR42976">
    <property type="entry name" value="BIFUNCTIONAL CHITINASE/LYSOZYME-RELATED"/>
    <property type="match status" value="1"/>
</dbReference>
<dbReference type="InterPro" id="IPR052750">
    <property type="entry name" value="GH18_Chitinase"/>
</dbReference>
<dbReference type="SUPFAM" id="SSF51445">
    <property type="entry name" value="(Trans)glycosidases"/>
    <property type="match status" value="1"/>
</dbReference>
<dbReference type="Proteomes" id="UP000019028">
    <property type="component" value="Chromosome"/>
</dbReference>
<proteinExistence type="predicted"/>
<dbReference type="OrthoDB" id="6018988at2"/>
<keyword evidence="3" id="KW-1185">Reference proteome</keyword>
<dbReference type="HOGENOM" id="CLU_500469_0_0_6"/>
<name>W0HWT1_9GAMM</name>
<dbReference type="InterPro" id="IPR017853">
    <property type="entry name" value="GH"/>
</dbReference>
<dbReference type="PATRIC" id="fig|1239307.3.peg.3659"/>
<dbReference type="EMBL" id="CP006569">
    <property type="protein sequence ID" value="AHF78316.1"/>
    <property type="molecule type" value="Genomic_DNA"/>
</dbReference>
<protein>
    <submittedName>
        <fullName evidence="2">Putative Chitinase</fullName>
    </submittedName>
</protein>
<sequence length="544" mass="55069">MYTPTCMPYTDVSNNAKWNDSDFPAGRPNPVYAELAAALKTDGLTLSFITLGQDNTPCWSGQATTPLAWAKPLTDALVEAGKGFKLSFGGASNADISTALSEDELLEAYRQAITLYQPQGLDFDLENNLFDIGKISAALARLQPEYPNLPISLTLPTAPTGLKPEQITLVEQLAAAKVDFIVNAMTMDFYQPGVAGEMGQAAKDAVTNIVAQLQSIYPELSETARFAKVGITPMIGRNDDGSMFTLANAFDVGAFAAQHGLSSLSLWSLNRDVPSDFDYVDPGSSSNPEQRTVGEYTLNFLAGALSTSVPTLPNTVEVVDTQLKTPTAEVTSSPQWCAKEIEAAVASAAAISAPAGEVPAGSIAASASETADEAAAPGAASDAVPIATAAAGSIAASASETADEAAVPGAASDAAPTTTAAAGSIAATASETADEAAVPGAASDAATTATAAAGSIAATASETADALTPAVAQTQADIPNAIAAQGDALAGTVDEAGTKTEAVTHAETEAKTDALVNGIAKTEAEAVAETKAEAETEAEPEAVA</sequence>
<gene>
    <name evidence="2" type="ORF">Sant_3324</name>
</gene>
<organism evidence="2 3">
    <name type="scientific">Sodalis praecaptivus</name>
    <dbReference type="NCBI Taxonomy" id="1239307"/>
    <lineage>
        <taxon>Bacteria</taxon>
        <taxon>Pseudomonadati</taxon>
        <taxon>Pseudomonadota</taxon>
        <taxon>Gammaproteobacteria</taxon>
        <taxon>Enterobacterales</taxon>
        <taxon>Bruguierivoracaceae</taxon>
        <taxon>Sodalis</taxon>
    </lineage>
</organism>
<dbReference type="Gene3D" id="3.20.20.80">
    <property type="entry name" value="Glycosidases"/>
    <property type="match status" value="1"/>
</dbReference>
<dbReference type="RefSeq" id="WP_148296319.1">
    <property type="nucleotide sequence ID" value="NZ_CP006569.1"/>
</dbReference>
<evidence type="ECO:0000256" key="1">
    <source>
        <dbReference type="SAM" id="MobiDB-lite"/>
    </source>
</evidence>
<feature type="compositionally biased region" description="Acidic residues" evidence="1">
    <location>
        <begin position="535"/>
        <end position="544"/>
    </location>
</feature>